<keyword evidence="2" id="KW-1185">Reference proteome</keyword>
<dbReference type="Proteomes" id="UP001252243">
    <property type="component" value="Unassembled WGS sequence"/>
</dbReference>
<reference evidence="1 2" key="1">
    <citation type="submission" date="2023-07" db="EMBL/GenBank/DDBJ databases">
        <title>Sorghum-associated microbial communities from plants grown in Nebraska, USA.</title>
        <authorList>
            <person name="Schachtman D."/>
        </authorList>
    </citation>
    <scope>NUCLEOTIDE SEQUENCE [LARGE SCALE GENOMIC DNA]</scope>
    <source>
        <strain evidence="1 2">BE167</strain>
    </source>
</reference>
<name>A0ABU1UHE9_9MICC</name>
<evidence type="ECO:0000313" key="2">
    <source>
        <dbReference type="Proteomes" id="UP001252243"/>
    </source>
</evidence>
<evidence type="ECO:0000313" key="1">
    <source>
        <dbReference type="EMBL" id="MDR7084621.1"/>
    </source>
</evidence>
<proteinExistence type="predicted"/>
<gene>
    <name evidence="1" type="ORF">J2X01_003934</name>
</gene>
<evidence type="ECO:0008006" key="3">
    <source>
        <dbReference type="Google" id="ProtNLM"/>
    </source>
</evidence>
<protein>
    <recommendedName>
        <fullName evidence="3">YCII-related domain-containing protein</fullName>
    </recommendedName>
</protein>
<accession>A0ABU1UHE9</accession>
<sequence length="50" mass="5256">MSAANANVGGYSVLEADSVERAVALMDRHPHVMMPGASIQVFQALDIPGM</sequence>
<dbReference type="EMBL" id="JAVDVQ010000027">
    <property type="protein sequence ID" value="MDR7084621.1"/>
    <property type="molecule type" value="Genomic_DNA"/>
</dbReference>
<organism evidence="1 2">
    <name type="scientific">Arthrobacter ginsengisoli</name>
    <dbReference type="NCBI Taxonomy" id="1356565"/>
    <lineage>
        <taxon>Bacteria</taxon>
        <taxon>Bacillati</taxon>
        <taxon>Actinomycetota</taxon>
        <taxon>Actinomycetes</taxon>
        <taxon>Micrococcales</taxon>
        <taxon>Micrococcaceae</taxon>
        <taxon>Arthrobacter</taxon>
    </lineage>
</organism>
<dbReference type="RefSeq" id="WP_310061321.1">
    <property type="nucleotide sequence ID" value="NZ_JAVDVQ010000027.1"/>
</dbReference>
<comment type="caution">
    <text evidence="1">The sequence shown here is derived from an EMBL/GenBank/DDBJ whole genome shotgun (WGS) entry which is preliminary data.</text>
</comment>